<keyword evidence="4" id="KW-1185">Reference proteome</keyword>
<feature type="region of interest" description="Disordered" evidence="1">
    <location>
        <begin position="173"/>
        <end position="230"/>
    </location>
</feature>
<feature type="region of interest" description="Disordered" evidence="1">
    <location>
        <begin position="444"/>
        <end position="786"/>
    </location>
</feature>
<comment type="caution">
    <text evidence="3">The sequence shown here is derived from an EMBL/GenBank/DDBJ whole genome shotgun (WGS) entry which is preliminary data.</text>
</comment>
<evidence type="ECO:0000313" key="4">
    <source>
        <dbReference type="Proteomes" id="UP000009131"/>
    </source>
</evidence>
<feature type="region of interest" description="Disordered" evidence="1">
    <location>
        <begin position="284"/>
        <end position="320"/>
    </location>
</feature>
<feature type="region of interest" description="Disordered" evidence="1">
    <location>
        <begin position="15"/>
        <end position="51"/>
    </location>
</feature>
<dbReference type="RefSeq" id="XP_014566302.1">
    <property type="nucleotide sequence ID" value="XM_014710816.1"/>
</dbReference>
<feature type="compositionally biased region" description="Polar residues" evidence="1">
    <location>
        <begin position="82"/>
        <end position="92"/>
    </location>
</feature>
<dbReference type="eggNOG" id="KOG1862">
    <property type="taxonomic scope" value="Eukaryota"/>
</dbReference>
<proteinExistence type="predicted"/>
<reference evidence="3 4" key="1">
    <citation type="journal article" date="2011" name="J. Gen. Appl. Microbiol.">
        <title>Draft genome sequencing of the enigmatic basidiomycete Mixia osmundae.</title>
        <authorList>
            <person name="Nishida H."/>
            <person name="Nagatsuka Y."/>
            <person name="Sugiyama J."/>
        </authorList>
    </citation>
    <scope>NUCLEOTIDE SEQUENCE [LARGE SCALE GENOMIC DNA]</scope>
    <source>
        <strain evidence="4">CBS 9802 / IAM 14324 / JCM 22182 / KY 12970</strain>
    </source>
</reference>
<dbReference type="HOGENOM" id="CLU_318869_0_0_1"/>
<dbReference type="Gene3D" id="3.30.1490.40">
    <property type="match status" value="1"/>
</dbReference>
<evidence type="ECO:0000256" key="1">
    <source>
        <dbReference type="SAM" id="MobiDB-lite"/>
    </source>
</evidence>
<dbReference type="STRING" id="764103.G7E4W8"/>
<accession>G7E4W8</accession>
<evidence type="ECO:0000313" key="3">
    <source>
        <dbReference type="EMBL" id="GAA97878.1"/>
    </source>
</evidence>
<dbReference type="FunCoup" id="G7E4W8">
    <property type="interactions" value="242"/>
</dbReference>
<dbReference type="EMBL" id="BABT02000146">
    <property type="protein sequence ID" value="GAA97878.1"/>
    <property type="molecule type" value="Genomic_DNA"/>
</dbReference>
<feature type="compositionally biased region" description="Basic residues" evidence="1">
    <location>
        <begin position="902"/>
        <end position="912"/>
    </location>
</feature>
<feature type="compositionally biased region" description="Pro residues" evidence="1">
    <location>
        <begin position="775"/>
        <end position="786"/>
    </location>
</feature>
<feature type="region of interest" description="Disordered" evidence="1">
    <location>
        <begin position="235"/>
        <end position="254"/>
    </location>
</feature>
<feature type="compositionally biased region" description="Polar residues" evidence="1">
    <location>
        <begin position="642"/>
        <end position="651"/>
    </location>
</feature>
<feature type="compositionally biased region" description="Low complexity" evidence="1">
    <location>
        <begin position="42"/>
        <end position="51"/>
    </location>
</feature>
<dbReference type="OMA" id="RQEFLRW"/>
<feature type="region of interest" description="Disordered" evidence="1">
    <location>
        <begin position="863"/>
        <end position="912"/>
    </location>
</feature>
<dbReference type="Pfam" id="PF02213">
    <property type="entry name" value="GYF"/>
    <property type="match status" value="1"/>
</dbReference>
<organism evidence="3 4">
    <name type="scientific">Mixia osmundae (strain CBS 9802 / IAM 14324 / JCM 22182 / KY 12970)</name>
    <dbReference type="NCBI Taxonomy" id="764103"/>
    <lineage>
        <taxon>Eukaryota</taxon>
        <taxon>Fungi</taxon>
        <taxon>Dikarya</taxon>
        <taxon>Basidiomycota</taxon>
        <taxon>Pucciniomycotina</taxon>
        <taxon>Mixiomycetes</taxon>
        <taxon>Mixiales</taxon>
        <taxon>Mixiaceae</taxon>
        <taxon>Mixia</taxon>
    </lineage>
</organism>
<dbReference type="SMART" id="SM00444">
    <property type="entry name" value="GYF"/>
    <property type="match status" value="1"/>
</dbReference>
<dbReference type="PANTHER" id="PTHR14445">
    <property type="entry name" value="GRB10 INTERACTING GYF PROTEIN"/>
    <property type="match status" value="1"/>
</dbReference>
<dbReference type="GO" id="GO:0005829">
    <property type="term" value="C:cytosol"/>
    <property type="evidence" value="ECO:0007669"/>
    <property type="project" value="TreeGrafter"/>
</dbReference>
<feature type="domain" description="GYF" evidence="2">
    <location>
        <begin position="318"/>
        <end position="366"/>
    </location>
</feature>
<dbReference type="InParanoid" id="G7E4W8"/>
<feature type="region of interest" description="Disordered" evidence="1">
    <location>
        <begin position="390"/>
        <end position="429"/>
    </location>
</feature>
<dbReference type="OrthoDB" id="6415790at2759"/>
<dbReference type="SUPFAM" id="SSF55277">
    <property type="entry name" value="GYF domain"/>
    <property type="match status" value="1"/>
</dbReference>
<dbReference type="InterPro" id="IPR003169">
    <property type="entry name" value="GYF"/>
</dbReference>
<feature type="compositionally biased region" description="Low complexity" evidence="1">
    <location>
        <begin position="652"/>
        <end position="663"/>
    </location>
</feature>
<dbReference type="Proteomes" id="UP000009131">
    <property type="component" value="Unassembled WGS sequence"/>
</dbReference>
<feature type="compositionally biased region" description="Pro residues" evidence="1">
    <location>
        <begin position="305"/>
        <end position="316"/>
    </location>
</feature>
<feature type="region of interest" description="Disordered" evidence="1">
    <location>
        <begin position="71"/>
        <end position="92"/>
    </location>
</feature>
<feature type="compositionally biased region" description="Pro residues" evidence="1">
    <location>
        <begin position="477"/>
        <end position="494"/>
    </location>
</feature>
<dbReference type="InterPro" id="IPR035445">
    <property type="entry name" value="GYF-like_dom_sf"/>
</dbReference>
<feature type="compositionally biased region" description="Low complexity" evidence="1">
    <location>
        <begin position="731"/>
        <end position="740"/>
    </location>
</feature>
<dbReference type="PROSITE" id="PS50829">
    <property type="entry name" value="GYF"/>
    <property type="match status" value="1"/>
</dbReference>
<feature type="compositionally biased region" description="Low complexity" evidence="1">
    <location>
        <begin position="691"/>
        <end position="715"/>
    </location>
</feature>
<name>G7E4W8_MIXOS</name>
<dbReference type="InterPro" id="IPR051640">
    <property type="entry name" value="GRB10-interact_GYF"/>
</dbReference>
<feature type="compositionally biased region" description="Low complexity" evidence="1">
    <location>
        <begin position="395"/>
        <end position="422"/>
    </location>
</feature>
<feature type="compositionally biased region" description="Polar residues" evidence="1">
    <location>
        <begin position="173"/>
        <end position="189"/>
    </location>
</feature>
<sequence length="912" mass="97289">MSSALNFGPAFMRGNSADGSSSSSSNLHVSGATGANRHIGGAPARPLAALHPLDPASRPHLRQELGSVNSPWASHERATIPSGASSWTTPATKSNAQLDQAHSLEQRAGSVKVPPFIMSRDYMLSLWSPSATTTTELPIQVDKDHVILAQQANTPLAFIPMSDTERTAFQGSLNSRHTSAKLTAQSGPSNGVLPPGSRQTREHGQAIDSANARSRETSAETKPEPAVGIWRRSADRAALAAQEPQTRPAQPGEYTHHTLTRMERNASSMLDSLALDEDAHPRNDMRETRAASPSAHANGLTQSSGPPPGLSQPDPPELIQWQYRDPSGQVQGPFSGSQMQEWYRQQFFNADLLVKPVSVPTFEPLGALLLRVGDRFAPFLNAASSQRPPELFAHSLPSQSPSYSPSLPSQSQYRPQLPPQSSCIHQTVPQRPLTTISYLAGPTYNELHSQPYDAPTPVPPQPQRQRQHSAWSLDPPGGEPKPLEPSPLPQPAPSPLADYVRSLANPEQPPEPTAPIQPAQDEPGPMKIEPEPESDPEPEPVIKPTVQQQLPEPVKETVLATPVVEEAKPEPAPVKASPWNSVPNGTASASSAKRPATLRDIQAKEAEETKSRRQLIREAKAAKLAADAEARAAREAAEERSNLPSTTSWAQTTDSPPATTPSAWQKSQEQTKKMTLQEIQQQEEAARKQAKANAAAKQRTATRGYAGVAAPGPAASTGEPWSTVGASGKTPAVVKPVAPVRSTSASAPALKAEPARSAATSKPSTRPAVSSKAPPALPPAAEAPPAPSPAFMQWCTKALKGLTVPAEGFIQVLLSFPIQPDPTVLEIISDSVYANSRLLDGRRFANEFVTRRQADYKAQKAGTVANMETSKPKAPAKPASMADALKTKPMASPAGPDFRIIPARKKNSAGRS</sequence>
<reference evidence="3 4" key="2">
    <citation type="journal article" date="2012" name="Open Biol.">
        <title>Characteristics of nucleosomes and linker DNA regions on the genome of the basidiomycete Mixia osmundae revealed by mono- and dinucleosome mapping.</title>
        <authorList>
            <person name="Nishida H."/>
            <person name="Kondo S."/>
            <person name="Matsumoto T."/>
            <person name="Suzuki Y."/>
            <person name="Yoshikawa H."/>
            <person name="Taylor T.D."/>
            <person name="Sugiyama J."/>
        </authorList>
    </citation>
    <scope>NUCLEOTIDE SEQUENCE [LARGE SCALE GENOMIC DNA]</scope>
    <source>
        <strain evidence="4">CBS 9802 / IAM 14324 / JCM 22182 / KY 12970</strain>
    </source>
</reference>
<evidence type="ECO:0000259" key="2">
    <source>
        <dbReference type="PROSITE" id="PS50829"/>
    </source>
</evidence>
<feature type="compositionally biased region" description="Basic and acidic residues" evidence="1">
    <location>
        <begin position="601"/>
        <end position="641"/>
    </location>
</feature>
<gene>
    <name evidence="3" type="primary">Mo04558</name>
    <name evidence="3" type="ORF">E5Q_04558</name>
</gene>
<dbReference type="AlphaFoldDB" id="G7E4W8"/>
<feature type="compositionally biased region" description="Basic and acidic residues" evidence="1">
    <location>
        <begin position="213"/>
        <end position="223"/>
    </location>
</feature>
<dbReference type="PANTHER" id="PTHR14445:SF36">
    <property type="entry name" value="FI03272P-RELATED"/>
    <property type="match status" value="1"/>
</dbReference>
<feature type="compositionally biased region" description="Polar residues" evidence="1">
    <location>
        <begin position="578"/>
        <end position="591"/>
    </location>
</feature>
<protein>
    <recommendedName>
        <fullName evidence="2">GYF domain-containing protein</fullName>
    </recommendedName>
</protein>